<keyword evidence="2" id="KW-0812">Transmembrane</keyword>
<feature type="compositionally biased region" description="Polar residues" evidence="1">
    <location>
        <begin position="103"/>
        <end position="115"/>
    </location>
</feature>
<organism evidence="3 4">
    <name type="scientific">Paraphaeosphaeria sporulosa</name>
    <dbReference type="NCBI Taxonomy" id="1460663"/>
    <lineage>
        <taxon>Eukaryota</taxon>
        <taxon>Fungi</taxon>
        <taxon>Dikarya</taxon>
        <taxon>Ascomycota</taxon>
        <taxon>Pezizomycotina</taxon>
        <taxon>Dothideomycetes</taxon>
        <taxon>Pleosporomycetidae</taxon>
        <taxon>Pleosporales</taxon>
        <taxon>Massarineae</taxon>
        <taxon>Didymosphaeriaceae</taxon>
        <taxon>Paraphaeosphaeria</taxon>
    </lineage>
</organism>
<dbReference type="InParanoid" id="A0A177D0E3"/>
<dbReference type="RefSeq" id="XP_018043528.1">
    <property type="nucleotide sequence ID" value="XM_018177482.1"/>
</dbReference>
<feature type="region of interest" description="Disordered" evidence="1">
    <location>
        <begin position="90"/>
        <end position="115"/>
    </location>
</feature>
<feature type="compositionally biased region" description="Basic and acidic residues" evidence="1">
    <location>
        <begin position="90"/>
        <end position="102"/>
    </location>
</feature>
<protein>
    <submittedName>
        <fullName evidence="3">Uncharacterized protein</fullName>
    </submittedName>
</protein>
<keyword evidence="2" id="KW-0472">Membrane</keyword>
<accession>A0A177D0E3</accession>
<dbReference type="AlphaFoldDB" id="A0A177D0E3"/>
<dbReference type="EMBL" id="KV441548">
    <property type="protein sequence ID" value="OAG13163.1"/>
    <property type="molecule type" value="Genomic_DNA"/>
</dbReference>
<gene>
    <name evidence="3" type="ORF">CC84DRAFT_1160372</name>
</gene>
<evidence type="ECO:0000256" key="2">
    <source>
        <dbReference type="SAM" id="Phobius"/>
    </source>
</evidence>
<dbReference type="OrthoDB" id="4159814at2759"/>
<proteinExistence type="predicted"/>
<reference evidence="3 4" key="1">
    <citation type="submission" date="2016-05" db="EMBL/GenBank/DDBJ databases">
        <title>Comparative analysis of secretome profiles of manganese(II)-oxidizing ascomycete fungi.</title>
        <authorList>
            <consortium name="DOE Joint Genome Institute"/>
            <person name="Zeiner C.A."/>
            <person name="Purvine S.O."/>
            <person name="Zink E.M."/>
            <person name="Wu S."/>
            <person name="Pasa-Tolic L."/>
            <person name="Chaput D.L."/>
            <person name="Haridas S."/>
            <person name="Grigoriev I.V."/>
            <person name="Santelli C.M."/>
            <person name="Hansel C.M."/>
        </authorList>
    </citation>
    <scope>NUCLEOTIDE SEQUENCE [LARGE SCALE GENOMIC DNA]</scope>
    <source>
        <strain evidence="3 4">AP3s5-JAC2a</strain>
    </source>
</reference>
<sequence length="115" mass="12762">MPSPTEPHTILSPISKRDRADNMGYAIPPNAIVLLVLLGTGFVIAMLYGMDRMTGFRGREVPAPRPLSAEQAAYMAEVRRRNAMMLWEEAERGRGKGRRAEKQNLQSSSTAETES</sequence>
<keyword evidence="4" id="KW-1185">Reference proteome</keyword>
<name>A0A177D0E3_9PLEO</name>
<dbReference type="Proteomes" id="UP000077069">
    <property type="component" value="Unassembled WGS sequence"/>
</dbReference>
<evidence type="ECO:0000256" key="1">
    <source>
        <dbReference type="SAM" id="MobiDB-lite"/>
    </source>
</evidence>
<evidence type="ECO:0000313" key="3">
    <source>
        <dbReference type="EMBL" id="OAG13163.1"/>
    </source>
</evidence>
<keyword evidence="2" id="KW-1133">Transmembrane helix</keyword>
<dbReference type="GeneID" id="28760968"/>
<feature type="transmembrane region" description="Helical" evidence="2">
    <location>
        <begin position="31"/>
        <end position="50"/>
    </location>
</feature>
<evidence type="ECO:0000313" key="4">
    <source>
        <dbReference type="Proteomes" id="UP000077069"/>
    </source>
</evidence>